<reference evidence="1" key="1">
    <citation type="submission" date="2014-12" db="EMBL/GenBank/DDBJ databases">
        <title>Insight into the proteome of Arion vulgaris.</title>
        <authorList>
            <person name="Aradska J."/>
            <person name="Bulat T."/>
            <person name="Smidak R."/>
            <person name="Sarate P."/>
            <person name="Gangsoo J."/>
            <person name="Sialana F."/>
            <person name="Bilban M."/>
            <person name="Lubec G."/>
        </authorList>
    </citation>
    <scope>NUCLEOTIDE SEQUENCE</scope>
    <source>
        <tissue evidence="1">Skin</tissue>
    </source>
</reference>
<accession>A0A0B7BWI1</accession>
<proteinExistence type="predicted"/>
<dbReference type="AlphaFoldDB" id="A0A0B7BWI1"/>
<gene>
    <name evidence="1" type="primary">ORF215332</name>
</gene>
<feature type="non-terminal residue" evidence="1">
    <location>
        <position position="61"/>
    </location>
</feature>
<sequence>MTNMETIFQGKEEGRRTMGRLSWDCCFQCFVRAKSKDEVLWQLVIKGQWGRAPPNVMCNVY</sequence>
<organism evidence="1">
    <name type="scientific">Arion vulgaris</name>
    <dbReference type="NCBI Taxonomy" id="1028688"/>
    <lineage>
        <taxon>Eukaryota</taxon>
        <taxon>Metazoa</taxon>
        <taxon>Spiralia</taxon>
        <taxon>Lophotrochozoa</taxon>
        <taxon>Mollusca</taxon>
        <taxon>Gastropoda</taxon>
        <taxon>Heterobranchia</taxon>
        <taxon>Euthyneura</taxon>
        <taxon>Panpulmonata</taxon>
        <taxon>Eupulmonata</taxon>
        <taxon>Stylommatophora</taxon>
        <taxon>Helicina</taxon>
        <taxon>Arionoidea</taxon>
        <taxon>Arionidae</taxon>
        <taxon>Arion</taxon>
    </lineage>
</organism>
<protein>
    <submittedName>
        <fullName evidence="1">Uncharacterized protein</fullName>
    </submittedName>
</protein>
<dbReference type="EMBL" id="HACG01050422">
    <property type="protein sequence ID" value="CEK97287.1"/>
    <property type="molecule type" value="Transcribed_RNA"/>
</dbReference>
<name>A0A0B7BWI1_9EUPU</name>
<evidence type="ECO:0000313" key="1">
    <source>
        <dbReference type="EMBL" id="CEK97287.1"/>
    </source>
</evidence>